<dbReference type="Gene3D" id="2.30.30.40">
    <property type="entry name" value="SH3 Domains"/>
    <property type="match status" value="1"/>
</dbReference>
<feature type="signal peptide" evidence="1">
    <location>
        <begin position="1"/>
        <end position="24"/>
    </location>
</feature>
<feature type="chain" id="PRO_5011484799" evidence="1">
    <location>
        <begin position="25"/>
        <end position="215"/>
    </location>
</feature>
<dbReference type="STRING" id="356660.SAMN05444336_10790"/>
<evidence type="ECO:0000259" key="2">
    <source>
        <dbReference type="Pfam" id="PF08239"/>
    </source>
</evidence>
<dbReference type="EMBL" id="FNMZ01000007">
    <property type="protein sequence ID" value="SDX60980.1"/>
    <property type="molecule type" value="Genomic_DNA"/>
</dbReference>
<organism evidence="3 4">
    <name type="scientific">Albimonas donghaensis</name>
    <dbReference type="NCBI Taxonomy" id="356660"/>
    <lineage>
        <taxon>Bacteria</taxon>
        <taxon>Pseudomonadati</taxon>
        <taxon>Pseudomonadota</taxon>
        <taxon>Alphaproteobacteria</taxon>
        <taxon>Rhodobacterales</taxon>
        <taxon>Paracoccaceae</taxon>
        <taxon>Albimonas</taxon>
    </lineage>
</organism>
<evidence type="ECO:0000313" key="4">
    <source>
        <dbReference type="Proteomes" id="UP000199118"/>
    </source>
</evidence>
<keyword evidence="1" id="KW-0732">Signal</keyword>
<dbReference type="AlphaFoldDB" id="A0A1H3D3T2"/>
<evidence type="ECO:0000256" key="1">
    <source>
        <dbReference type="SAM" id="SignalP"/>
    </source>
</evidence>
<dbReference type="OrthoDB" id="5489750at2"/>
<dbReference type="Pfam" id="PF08239">
    <property type="entry name" value="SH3_3"/>
    <property type="match status" value="1"/>
</dbReference>
<gene>
    <name evidence="3" type="ORF">SAMN05444336_10790</name>
</gene>
<sequence>MPALLRAALAAAALLLGPLPHARAEGLSWVVVTGVAAGDVLNVREAPDGDARVLGALSPGALVVSSGETARSSVEWTRVASGELEGWTASRFLAPAKFETLDDHRLPVAGACGGVEPFWGARWADGALTLTAPGEPDRTLPIVSIPKAEGRPYGLIQAKGGHGAQVLLAYEETQCRDAMIDAPVLGRGALIVIEGDETRWYSGCCRPAPGALAVE</sequence>
<dbReference type="InterPro" id="IPR003646">
    <property type="entry name" value="SH3-like_bac-type"/>
</dbReference>
<feature type="domain" description="SH3b" evidence="2">
    <location>
        <begin position="39"/>
        <end position="93"/>
    </location>
</feature>
<dbReference type="Proteomes" id="UP000199118">
    <property type="component" value="Unassembled WGS sequence"/>
</dbReference>
<accession>A0A1H3D3T2</accession>
<name>A0A1H3D3T2_9RHOB</name>
<dbReference type="RefSeq" id="WP_092683887.1">
    <property type="nucleotide sequence ID" value="NZ_FNMZ01000007.1"/>
</dbReference>
<evidence type="ECO:0000313" key="3">
    <source>
        <dbReference type="EMBL" id="SDX60980.1"/>
    </source>
</evidence>
<protein>
    <submittedName>
        <fullName evidence="3">SH3 domain-containing protein</fullName>
    </submittedName>
</protein>
<reference evidence="3 4" key="1">
    <citation type="submission" date="2016-10" db="EMBL/GenBank/DDBJ databases">
        <authorList>
            <person name="de Groot N.N."/>
        </authorList>
    </citation>
    <scope>NUCLEOTIDE SEQUENCE [LARGE SCALE GENOMIC DNA]</scope>
    <source>
        <strain evidence="3 4">DSM 17890</strain>
    </source>
</reference>
<proteinExistence type="predicted"/>
<keyword evidence="4" id="KW-1185">Reference proteome</keyword>